<keyword evidence="1" id="KW-0687">Ribonucleoprotein</keyword>
<dbReference type="Pfam" id="PF05635">
    <property type="entry name" value="23S_rRNA_IVP"/>
    <property type="match status" value="1"/>
</dbReference>
<dbReference type="CDD" id="cd16377">
    <property type="entry name" value="23S_rRNA_IVP_like"/>
    <property type="match status" value="1"/>
</dbReference>
<name>A0A6J4VYP1_9BACT</name>
<evidence type="ECO:0000313" key="1">
    <source>
        <dbReference type="EMBL" id="CAA9590426.1"/>
    </source>
</evidence>
<protein>
    <submittedName>
        <fullName evidence="1">S23 ribosomal protein</fullName>
    </submittedName>
</protein>
<dbReference type="InterPro" id="IPR012657">
    <property type="entry name" value="23S_rRNA-intervening_sequence"/>
</dbReference>
<dbReference type="PANTHER" id="PTHR38471">
    <property type="entry name" value="FOUR HELIX BUNDLE PROTEIN"/>
    <property type="match status" value="1"/>
</dbReference>
<reference evidence="1" key="1">
    <citation type="submission" date="2020-02" db="EMBL/GenBank/DDBJ databases">
        <authorList>
            <person name="Meier V. D."/>
        </authorList>
    </citation>
    <scope>NUCLEOTIDE SEQUENCE</scope>
    <source>
        <strain evidence="1">AVDCRST_MAG18</strain>
    </source>
</reference>
<dbReference type="EMBL" id="CADCWN010000402">
    <property type="protein sequence ID" value="CAA9590426.1"/>
    <property type="molecule type" value="Genomic_DNA"/>
</dbReference>
<organism evidence="1">
    <name type="scientific">uncultured Thermomicrobiales bacterium</name>
    <dbReference type="NCBI Taxonomy" id="1645740"/>
    <lineage>
        <taxon>Bacteria</taxon>
        <taxon>Pseudomonadati</taxon>
        <taxon>Thermomicrobiota</taxon>
        <taxon>Thermomicrobia</taxon>
        <taxon>Thermomicrobiales</taxon>
        <taxon>environmental samples</taxon>
    </lineage>
</organism>
<dbReference type="PANTHER" id="PTHR38471:SF2">
    <property type="entry name" value="FOUR HELIX BUNDLE PROTEIN"/>
    <property type="match status" value="1"/>
</dbReference>
<keyword evidence="1" id="KW-0689">Ribosomal protein</keyword>
<sequence length="131" mass="14659">MAIERFEDVAAWQGARALVRAVCGIVERGAFARNYGLRDQIRRATVSIMSNIAEGFERGSDSDFLRFLFMAKGSAGEVRSLLCVALDLDYIDRTTHQELTEQATRISRQLAGFIKYLDSNIVRAKGKGRPE</sequence>
<accession>A0A6J4VYP1</accession>
<dbReference type="AlphaFoldDB" id="A0A6J4VYP1"/>
<dbReference type="SUPFAM" id="SSF158446">
    <property type="entry name" value="IVS-encoded protein-like"/>
    <property type="match status" value="1"/>
</dbReference>
<dbReference type="GO" id="GO:0005840">
    <property type="term" value="C:ribosome"/>
    <property type="evidence" value="ECO:0007669"/>
    <property type="project" value="UniProtKB-KW"/>
</dbReference>
<dbReference type="InterPro" id="IPR036583">
    <property type="entry name" value="23S_rRNA_IVS_sf"/>
</dbReference>
<proteinExistence type="predicted"/>
<dbReference type="Gene3D" id="1.20.1440.60">
    <property type="entry name" value="23S rRNA-intervening sequence"/>
    <property type="match status" value="1"/>
</dbReference>
<gene>
    <name evidence="1" type="ORF">AVDCRST_MAG18-5023</name>
</gene>
<dbReference type="NCBIfam" id="TIGR02436">
    <property type="entry name" value="four helix bundle protein"/>
    <property type="match status" value="1"/>
</dbReference>